<dbReference type="InterPro" id="IPR035892">
    <property type="entry name" value="C2_domain_sf"/>
</dbReference>
<sequence>MGTQADEVFPEAWHSDSITVSGDNVVITRSKVYLSPRLWYLRVNVIEAQDLVPLHGNINNPEFEDSLILSLEDKLGQKEECLGKCEVKLSQVERRVLPGRVPHMWYNLVGDSGGFRGRIHLQVSLDGGYHVLDESIQYSSDYRASAKLLGKPSIGVLELGVISASDGVTKMGEIQLAVRFSCTPAIYMLQKYSEPLIPEMHYLTPLSIYQLDSLRHQATHILCLKLSRTEPPLGRDVIEYMLDFGSNIWSIRRGRANFEWLITFFTGFVDSWIWFDSVCKWKSPLSKADSALPDELDEELDGFPGAKCGDLMKKRYDRLRGIAGRMMMVLGDLATQGERVKNLLSWRDPRATFLFSMFYLVACGVIFFVSMKLLLTLLAFYVIGHPRLRVFDIPSVPQNFFRSLRERIVCSRDLSPFLSSRLQPVRETRSQPARRDPIPFDSQHVHDPIAACSCSRLVSASIRSRPDSNDQLAFFSIRWSIQLDLRFR</sequence>
<evidence type="ECO:0000313" key="6">
    <source>
        <dbReference type="EnsemblPlants" id="Bo00418s040.1"/>
    </source>
</evidence>
<dbReference type="OMA" id="GRANFEW"/>
<protein>
    <recommendedName>
        <fullName evidence="5">Multiple C2 domain-containing protein</fullName>
    </recommendedName>
</protein>
<dbReference type="InterPro" id="IPR047259">
    <property type="entry name" value="QUIRKY-like"/>
</dbReference>
<keyword evidence="7" id="KW-1185">Reference proteome</keyword>
<proteinExistence type="predicted"/>
<dbReference type="AlphaFoldDB" id="A0A0D2ZPI3"/>
<feature type="transmembrane region" description="Helical" evidence="4">
    <location>
        <begin position="353"/>
        <end position="383"/>
    </location>
</feature>
<dbReference type="eggNOG" id="ENOG502R77N">
    <property type="taxonomic scope" value="Eukaryota"/>
</dbReference>
<name>A0A0D2ZPI3_BRAOL</name>
<evidence type="ECO:0000259" key="5">
    <source>
        <dbReference type="Pfam" id="PF08372"/>
    </source>
</evidence>
<reference evidence="6" key="2">
    <citation type="submission" date="2015-06" db="UniProtKB">
        <authorList>
            <consortium name="EnsemblPlants"/>
        </authorList>
    </citation>
    <scope>IDENTIFICATION</scope>
</reference>
<dbReference type="HOGENOM" id="CLU_003762_4_0_1"/>
<evidence type="ECO:0000256" key="1">
    <source>
        <dbReference type="ARBA" id="ARBA00004370"/>
    </source>
</evidence>
<keyword evidence="4" id="KW-0812">Transmembrane</keyword>
<evidence type="ECO:0000313" key="7">
    <source>
        <dbReference type="Proteomes" id="UP000032141"/>
    </source>
</evidence>
<dbReference type="GO" id="GO:0016020">
    <property type="term" value="C:membrane"/>
    <property type="evidence" value="ECO:0007669"/>
    <property type="project" value="UniProtKB-SubCell"/>
</dbReference>
<dbReference type="Pfam" id="PF08372">
    <property type="entry name" value="PRT_C"/>
    <property type="match status" value="1"/>
</dbReference>
<dbReference type="PANTHER" id="PTHR31425">
    <property type="entry name" value="PHOSPHORIBOSYLANTHRANILATE TRANSFERASE ISOFORM 1"/>
    <property type="match status" value="1"/>
</dbReference>
<dbReference type="STRING" id="109376.A0A0D2ZPI3"/>
<feature type="domain" description="Multiple C2" evidence="5">
    <location>
        <begin position="284"/>
        <end position="404"/>
    </location>
</feature>
<keyword evidence="2" id="KW-0677">Repeat</keyword>
<keyword evidence="3 4" id="KW-0472">Membrane</keyword>
<evidence type="ECO:0000256" key="2">
    <source>
        <dbReference type="ARBA" id="ARBA00022737"/>
    </source>
</evidence>
<dbReference type="SUPFAM" id="SSF49562">
    <property type="entry name" value="C2 domain (Calcium/lipid-binding domain, CaLB)"/>
    <property type="match status" value="1"/>
</dbReference>
<keyword evidence="4" id="KW-1133">Transmembrane helix</keyword>
<dbReference type="EnsemblPlants" id="Bo00418s040.1">
    <property type="protein sequence ID" value="Bo00418s040.1"/>
    <property type="gene ID" value="Bo00418s040"/>
</dbReference>
<dbReference type="Proteomes" id="UP000032141">
    <property type="component" value="Unassembled WGS sequence"/>
</dbReference>
<dbReference type="PANTHER" id="PTHR31425:SF34">
    <property type="entry name" value="C2 DOMAIN-CONTAINING PROTEIN-RELATED"/>
    <property type="match status" value="1"/>
</dbReference>
<dbReference type="Gramene" id="Bo00418s040.1">
    <property type="protein sequence ID" value="Bo00418s040.1"/>
    <property type="gene ID" value="Bo00418s040"/>
</dbReference>
<organism evidence="6 7">
    <name type="scientific">Brassica oleracea var. oleracea</name>
    <dbReference type="NCBI Taxonomy" id="109376"/>
    <lineage>
        <taxon>Eukaryota</taxon>
        <taxon>Viridiplantae</taxon>
        <taxon>Streptophyta</taxon>
        <taxon>Embryophyta</taxon>
        <taxon>Tracheophyta</taxon>
        <taxon>Spermatophyta</taxon>
        <taxon>Magnoliopsida</taxon>
        <taxon>eudicotyledons</taxon>
        <taxon>Gunneridae</taxon>
        <taxon>Pentapetalae</taxon>
        <taxon>rosids</taxon>
        <taxon>malvids</taxon>
        <taxon>Brassicales</taxon>
        <taxon>Brassicaceae</taxon>
        <taxon>Brassiceae</taxon>
        <taxon>Brassica</taxon>
    </lineage>
</organism>
<comment type="subcellular location">
    <subcellularLocation>
        <location evidence="1">Membrane</location>
    </subcellularLocation>
</comment>
<reference evidence="6" key="1">
    <citation type="journal article" date="2014" name="Genome Biol.">
        <title>Transcriptome and methylome profiling reveals relics of genome dominance in the mesopolyploid Brassica oleracea.</title>
        <authorList>
            <person name="Parkin I.A."/>
            <person name="Koh C."/>
            <person name="Tang H."/>
            <person name="Robinson S.J."/>
            <person name="Kagale S."/>
            <person name="Clarke W.E."/>
            <person name="Town C.D."/>
            <person name="Nixon J."/>
            <person name="Krishnakumar V."/>
            <person name="Bidwell S.L."/>
            <person name="Denoeud F."/>
            <person name="Belcram H."/>
            <person name="Links M.G."/>
            <person name="Just J."/>
            <person name="Clarke C."/>
            <person name="Bender T."/>
            <person name="Huebert T."/>
            <person name="Mason A.S."/>
            <person name="Pires J.C."/>
            <person name="Barker G."/>
            <person name="Moore J."/>
            <person name="Walley P.G."/>
            <person name="Manoli S."/>
            <person name="Batley J."/>
            <person name="Edwards D."/>
            <person name="Nelson M.N."/>
            <person name="Wang X."/>
            <person name="Paterson A.H."/>
            <person name="King G."/>
            <person name="Bancroft I."/>
            <person name="Chalhoub B."/>
            <person name="Sharpe A.G."/>
        </authorList>
    </citation>
    <scope>NUCLEOTIDE SEQUENCE [LARGE SCALE GENOMIC DNA]</scope>
    <source>
        <strain evidence="6">cv. TO1000</strain>
    </source>
</reference>
<accession>A0A0D2ZPI3</accession>
<dbReference type="InterPro" id="IPR013583">
    <property type="entry name" value="MCTP_C"/>
</dbReference>
<evidence type="ECO:0000256" key="4">
    <source>
        <dbReference type="SAM" id="Phobius"/>
    </source>
</evidence>
<evidence type="ECO:0000256" key="3">
    <source>
        <dbReference type="ARBA" id="ARBA00023136"/>
    </source>
</evidence>